<dbReference type="RefSeq" id="WP_023578868.1">
    <property type="nucleotide sequence ID" value="NZ_AVGG01000003.1"/>
</dbReference>
<accession>V6SRD1</accession>
<keyword evidence="1" id="KW-0732">Signal</keyword>
<comment type="caution">
    <text evidence="2">The sequence shown here is derived from an EMBL/GenBank/DDBJ whole genome shotgun (WGS) entry which is preliminary data.</text>
</comment>
<evidence type="ECO:0008006" key="4">
    <source>
        <dbReference type="Google" id="ProtNLM"/>
    </source>
</evidence>
<dbReference type="eggNOG" id="ENOG50339J5">
    <property type="taxonomic scope" value="Bacteria"/>
</dbReference>
<name>V6SRD1_9FLAO</name>
<dbReference type="PATRIC" id="fig|1341181.4.peg.1210"/>
<feature type="chain" id="PRO_5004751125" description="PEGA domain-containing protein" evidence="1">
    <location>
        <begin position="22"/>
        <end position="125"/>
    </location>
</feature>
<reference evidence="2 3" key="1">
    <citation type="submission" date="2013-08" db="EMBL/GenBank/DDBJ databases">
        <title>Flavobacterium limnosediminis JC2902 genome sequencing.</title>
        <authorList>
            <person name="Lee K."/>
            <person name="Yi H."/>
            <person name="Park S."/>
            <person name="Chun J."/>
        </authorList>
    </citation>
    <scope>NUCLEOTIDE SEQUENCE [LARGE SCALE GENOMIC DNA]</scope>
    <source>
        <strain evidence="2 3">JC2902</strain>
    </source>
</reference>
<evidence type="ECO:0000313" key="2">
    <source>
        <dbReference type="EMBL" id="ESU29181.1"/>
    </source>
</evidence>
<proteinExistence type="predicted"/>
<evidence type="ECO:0000313" key="3">
    <source>
        <dbReference type="Proteomes" id="UP000018004"/>
    </source>
</evidence>
<gene>
    <name evidence="2" type="ORF">FLJC2902T_12230</name>
</gene>
<protein>
    <recommendedName>
        <fullName evidence="4">PEGA domain-containing protein</fullName>
    </recommendedName>
</protein>
<keyword evidence="3" id="KW-1185">Reference proteome</keyword>
<dbReference type="STRING" id="1341181.FLJC2902T_12230"/>
<organism evidence="2 3">
    <name type="scientific">Flavobacterium limnosediminis JC2902</name>
    <dbReference type="NCBI Taxonomy" id="1341181"/>
    <lineage>
        <taxon>Bacteria</taxon>
        <taxon>Pseudomonadati</taxon>
        <taxon>Bacteroidota</taxon>
        <taxon>Flavobacteriia</taxon>
        <taxon>Flavobacteriales</taxon>
        <taxon>Flavobacteriaceae</taxon>
        <taxon>Flavobacterium</taxon>
    </lineage>
</organism>
<dbReference type="EMBL" id="AVGG01000003">
    <property type="protein sequence ID" value="ESU29181.1"/>
    <property type="molecule type" value="Genomic_DNA"/>
</dbReference>
<sequence length="125" mass="13677">MKKILLLLCLFPFLMANQCNDDDDNGQVNCTQEARAGLNVTVHDAVTHAVLTESVTVVATEGTYIETLELIPGSDIFSGAWERQGSYVLTVSKEGYQTYTSETIVVTADVCHVIPQNVMVQLVPQ</sequence>
<dbReference type="AlphaFoldDB" id="V6SRD1"/>
<dbReference type="OrthoDB" id="1446904at2"/>
<dbReference type="Proteomes" id="UP000018004">
    <property type="component" value="Unassembled WGS sequence"/>
</dbReference>
<feature type="signal peptide" evidence="1">
    <location>
        <begin position="1"/>
        <end position="21"/>
    </location>
</feature>
<evidence type="ECO:0000256" key="1">
    <source>
        <dbReference type="SAM" id="SignalP"/>
    </source>
</evidence>